<dbReference type="PANTHER" id="PTHR48006:SF72">
    <property type="entry name" value="LRR RECEPTOR-LIKE SERINE_THREONINE-PROTEIN KINASE RFK1-RELATED"/>
    <property type="match status" value="1"/>
</dbReference>
<reference evidence="2" key="3">
    <citation type="submission" date="2018-07" db="EMBL/GenBank/DDBJ databases">
        <title>WGS assembly of Glycine max.</title>
        <authorList>
            <person name="Schmutz J."/>
            <person name="Cannon S."/>
            <person name="Schlueter J."/>
            <person name="Ma J."/>
            <person name="Mitros T."/>
            <person name="Nelson W."/>
            <person name="Hyten D."/>
            <person name="Song Q."/>
            <person name="Thelen J."/>
            <person name="Cheng J."/>
            <person name="Xu D."/>
            <person name="Hellsten U."/>
            <person name="May G."/>
            <person name="Yu Y."/>
            <person name="Sakurai T."/>
            <person name="Umezawa T."/>
            <person name="Bhattacharyya M."/>
            <person name="Sandhu D."/>
            <person name="Valliyodan B."/>
            <person name="Lindquist E."/>
            <person name="Peto M."/>
            <person name="Grant D."/>
            <person name="Shu S."/>
            <person name="Goodstein D."/>
            <person name="Barry K."/>
            <person name="Futrell-Griggs M."/>
            <person name="Abernathy B."/>
            <person name="Du J."/>
            <person name="Tian Z."/>
            <person name="Zhu L."/>
            <person name="Gill N."/>
            <person name="Joshi T."/>
            <person name="Libault M."/>
            <person name="Sethuraman A."/>
            <person name="Zhang X."/>
            <person name="Shinozaki K."/>
            <person name="Nguyen H."/>
            <person name="Wing R."/>
            <person name="Cregan P."/>
            <person name="Specht J."/>
            <person name="Grimwood J."/>
            <person name="Rokhsar D."/>
            <person name="Stacey G."/>
            <person name="Shoemaker R."/>
            <person name="Jackson S."/>
        </authorList>
    </citation>
    <scope>NUCLEOTIDE SEQUENCE</scope>
    <source>
        <tissue evidence="2">Callus</tissue>
    </source>
</reference>
<protein>
    <recommendedName>
        <fullName evidence="5">Leucine-rich repeat-containing N-terminal plant-type domain-containing protein</fullName>
    </recommendedName>
</protein>
<dbReference type="Pfam" id="PF00560">
    <property type="entry name" value="LRR_1"/>
    <property type="match status" value="3"/>
</dbReference>
<dbReference type="InParanoid" id="A0A0R0IV74"/>
<dbReference type="GO" id="GO:0005886">
    <property type="term" value="C:plasma membrane"/>
    <property type="evidence" value="ECO:0000318"/>
    <property type="project" value="GO_Central"/>
</dbReference>
<dbReference type="InterPro" id="IPR051824">
    <property type="entry name" value="LRR_Rcpt-Like_S/T_Kinase"/>
</dbReference>
<dbReference type="InterPro" id="IPR001611">
    <property type="entry name" value="Leu-rich_rpt"/>
</dbReference>
<reference evidence="2 3" key="1">
    <citation type="journal article" date="2010" name="Nature">
        <title>Genome sequence of the palaeopolyploid soybean.</title>
        <authorList>
            <person name="Schmutz J."/>
            <person name="Cannon S.B."/>
            <person name="Schlueter J."/>
            <person name="Ma J."/>
            <person name="Mitros T."/>
            <person name="Nelson W."/>
            <person name="Hyten D.L."/>
            <person name="Song Q."/>
            <person name="Thelen J.J."/>
            <person name="Cheng J."/>
            <person name="Xu D."/>
            <person name="Hellsten U."/>
            <person name="May G.D."/>
            <person name="Yu Y."/>
            <person name="Sakurai T."/>
            <person name="Umezawa T."/>
            <person name="Bhattacharyya M.K."/>
            <person name="Sandhu D."/>
            <person name="Valliyodan B."/>
            <person name="Lindquist E."/>
            <person name="Peto M."/>
            <person name="Grant D."/>
            <person name="Shu S."/>
            <person name="Goodstein D."/>
            <person name="Barry K."/>
            <person name="Futrell-Griggs M."/>
            <person name="Abernathy B."/>
            <person name="Du J."/>
            <person name="Tian Z."/>
            <person name="Zhu L."/>
            <person name="Gill N."/>
            <person name="Joshi T."/>
            <person name="Libault M."/>
            <person name="Sethuraman A."/>
            <person name="Zhang X.-C."/>
            <person name="Shinozaki K."/>
            <person name="Nguyen H.T."/>
            <person name="Wing R.A."/>
            <person name="Cregan P."/>
            <person name="Specht J."/>
            <person name="Grimwood J."/>
            <person name="Rokhsar D."/>
            <person name="Stacey G."/>
            <person name="Shoemaker R.C."/>
            <person name="Jackson S.A."/>
        </authorList>
    </citation>
    <scope>NUCLEOTIDE SEQUENCE</scope>
    <source>
        <strain evidence="3">cv. Williams 82</strain>
        <tissue evidence="2">Callus</tissue>
    </source>
</reference>
<proteinExistence type="predicted"/>
<dbReference type="Gene3D" id="3.80.10.10">
    <property type="entry name" value="Ribonuclease Inhibitor"/>
    <property type="match status" value="3"/>
</dbReference>
<dbReference type="EMBL" id="CM000841">
    <property type="protein sequence ID" value="KRH42927.1"/>
    <property type="molecule type" value="Genomic_DNA"/>
</dbReference>
<dbReference type="SMR" id="A0A0R0IV74"/>
<dbReference type="Proteomes" id="UP000008827">
    <property type="component" value="Chromosome 8"/>
</dbReference>
<dbReference type="AlphaFoldDB" id="A0A0R0IV74"/>
<evidence type="ECO:0000313" key="4">
    <source>
        <dbReference type="Proteomes" id="UP000008827"/>
    </source>
</evidence>
<dbReference type="SUPFAM" id="SSF52058">
    <property type="entry name" value="L domain-like"/>
    <property type="match status" value="1"/>
</dbReference>
<sequence>MQAMLVLVERILHNIIRFTGNQKSLFLSPLLPAAILQHHSSGSGLSNVILKVKETFFAFLLFVLSYQNNSVEDDATKYLLCFLALCTELLQMAGICRIKTTPSGGFCTGFRVSIFKQLNLPSMLPPYLVKLPHLRHVDFALNYLSGTIPKEWGSTKLTNISLFVNRISGEIPKELGSITTLTYLNLEANQFSGVVPHELLRVTFAKFQNLTDFRISDNSFNGEIPSFIQNWKLLQRLEMHASGLEGPTPSNISLLSNLNQLRIGDINGPSQDFPMLRNMTGMAILVLRNCHITGELPIYFWSMKDLNMLDASFNKLVGEIPVAAHVGHLRFLDLSYNNFMWQEPDQPACRDDLSECKVFHNNYS</sequence>
<name>A0A0R0IV74_SOYBN</name>
<dbReference type="FunFam" id="3.80.10.10:FF:000433">
    <property type="entry name" value="Putative LRR receptor-like serine/threonine-protein kinase isoform A"/>
    <property type="match status" value="1"/>
</dbReference>
<evidence type="ECO:0008006" key="5">
    <source>
        <dbReference type="Google" id="ProtNLM"/>
    </source>
</evidence>
<dbReference type="Gramene" id="KRH42927">
    <property type="protein sequence ID" value="KRH42927"/>
    <property type="gene ID" value="GLYMA_08G120300"/>
</dbReference>
<dbReference type="STRING" id="3847.A0A0R0IV74"/>
<dbReference type="GO" id="GO:0038023">
    <property type="term" value="F:signaling receptor activity"/>
    <property type="evidence" value="ECO:0000318"/>
    <property type="project" value="GO_Central"/>
</dbReference>
<evidence type="ECO:0000256" key="1">
    <source>
        <dbReference type="ARBA" id="ARBA00004479"/>
    </source>
</evidence>
<dbReference type="PANTHER" id="PTHR48006">
    <property type="entry name" value="LEUCINE-RICH REPEAT-CONTAINING PROTEIN DDB_G0281931-RELATED"/>
    <property type="match status" value="1"/>
</dbReference>
<evidence type="ECO:0000313" key="2">
    <source>
        <dbReference type="EMBL" id="KRH42927.1"/>
    </source>
</evidence>
<accession>A0A0R0IV74</accession>
<evidence type="ECO:0000313" key="3">
    <source>
        <dbReference type="EnsemblPlants" id="KRH42927"/>
    </source>
</evidence>
<reference evidence="3" key="2">
    <citation type="submission" date="2018-02" db="UniProtKB">
        <authorList>
            <consortium name="EnsemblPlants"/>
        </authorList>
    </citation>
    <scope>IDENTIFICATION</scope>
    <source>
        <strain evidence="3">Williams 82</strain>
    </source>
</reference>
<gene>
    <name evidence="2" type="ORF">GLYMA_08G120300</name>
</gene>
<keyword evidence="4" id="KW-1185">Reference proteome</keyword>
<organism evidence="2">
    <name type="scientific">Glycine max</name>
    <name type="common">Soybean</name>
    <name type="synonym">Glycine hispida</name>
    <dbReference type="NCBI Taxonomy" id="3847"/>
    <lineage>
        <taxon>Eukaryota</taxon>
        <taxon>Viridiplantae</taxon>
        <taxon>Streptophyta</taxon>
        <taxon>Embryophyta</taxon>
        <taxon>Tracheophyta</taxon>
        <taxon>Spermatophyta</taxon>
        <taxon>Magnoliopsida</taxon>
        <taxon>eudicotyledons</taxon>
        <taxon>Gunneridae</taxon>
        <taxon>Pentapetalae</taxon>
        <taxon>rosids</taxon>
        <taxon>fabids</taxon>
        <taxon>Fabales</taxon>
        <taxon>Fabaceae</taxon>
        <taxon>Papilionoideae</taxon>
        <taxon>50 kb inversion clade</taxon>
        <taxon>NPAAA clade</taxon>
        <taxon>indigoferoid/millettioid clade</taxon>
        <taxon>Phaseoleae</taxon>
        <taxon>Glycine</taxon>
        <taxon>Glycine subgen. Soja</taxon>
    </lineage>
</organism>
<comment type="subcellular location">
    <subcellularLocation>
        <location evidence="1">Membrane</location>
        <topology evidence="1">Single-pass type I membrane protein</topology>
    </subcellularLocation>
</comment>
<dbReference type="EnsemblPlants" id="KRH42927">
    <property type="protein sequence ID" value="KRH42927"/>
    <property type="gene ID" value="GLYMA_08G120300"/>
</dbReference>
<dbReference type="InterPro" id="IPR032675">
    <property type="entry name" value="LRR_dom_sf"/>
</dbReference>